<dbReference type="Pfam" id="PF00903">
    <property type="entry name" value="Glyoxalase"/>
    <property type="match status" value="1"/>
</dbReference>
<reference evidence="5 6" key="1">
    <citation type="submission" date="2024-10" db="EMBL/GenBank/DDBJ databases">
        <authorList>
            <person name="Riesco R."/>
        </authorList>
    </citation>
    <scope>NUCLEOTIDE SEQUENCE [LARGE SCALE GENOMIC DNA]</scope>
    <source>
        <strain evidence="4 6">NCIMB 15448</strain>
        <strain evidence="2 5">NCIMB 15449</strain>
        <strain evidence="3 7">NCIMB 15450</strain>
    </source>
</reference>
<proteinExistence type="predicted"/>
<dbReference type="SUPFAM" id="SSF54593">
    <property type="entry name" value="Glyoxalase/Bleomycin resistance protein/Dihydroxybiphenyl dioxygenase"/>
    <property type="match status" value="1"/>
</dbReference>
<evidence type="ECO:0000313" key="7">
    <source>
        <dbReference type="Proteomes" id="UP001609219"/>
    </source>
</evidence>
<dbReference type="InterPro" id="IPR037523">
    <property type="entry name" value="VOC_core"/>
</dbReference>
<name>A0ABW7KGF8_9NOCA</name>
<dbReference type="Proteomes" id="UP001609219">
    <property type="component" value="Unassembled WGS sequence"/>
</dbReference>
<evidence type="ECO:0000259" key="1">
    <source>
        <dbReference type="PROSITE" id="PS51819"/>
    </source>
</evidence>
<dbReference type="EMBL" id="JBIMSP010000114">
    <property type="protein sequence ID" value="MFH5245964.1"/>
    <property type="molecule type" value="Genomic_DNA"/>
</dbReference>
<gene>
    <name evidence="4" type="ORF">ACHIPV_29480</name>
    <name evidence="2" type="ORF">ACHIPZ_22860</name>
    <name evidence="3" type="ORF">ACHIRB_27665</name>
</gene>
<dbReference type="EMBL" id="JBIMSN010000142">
    <property type="protein sequence ID" value="MFH5232320.1"/>
    <property type="molecule type" value="Genomic_DNA"/>
</dbReference>
<dbReference type="PROSITE" id="PS51819">
    <property type="entry name" value="VOC"/>
    <property type="match status" value="1"/>
</dbReference>
<dbReference type="InterPro" id="IPR004360">
    <property type="entry name" value="Glyas_Fos-R_dOase_dom"/>
</dbReference>
<keyword evidence="7" id="KW-1185">Reference proteome</keyword>
<dbReference type="Gene3D" id="3.30.720.110">
    <property type="match status" value="1"/>
</dbReference>
<accession>A0ABW7KGF8</accession>
<sequence length="136" mass="15003">MSKLVSSYAVLMTADVVAAARFYRENFGYEPTFEADWYVSLARGQHELALLDPDHPTIPEAYRGRTAAGVLLNLEVDDVDDVHFELSGRPGIEIVLNLRDEDFGQRHFIVAGPDGVLIDVITPIPPVGDFADQFVG</sequence>
<dbReference type="RefSeq" id="WP_395117181.1">
    <property type="nucleotide sequence ID" value="NZ_JBIMSN010000142.1"/>
</dbReference>
<dbReference type="Proteomes" id="UP001609175">
    <property type="component" value="Unassembled WGS sequence"/>
</dbReference>
<evidence type="ECO:0000313" key="4">
    <source>
        <dbReference type="EMBL" id="MFH5245964.1"/>
    </source>
</evidence>
<evidence type="ECO:0000313" key="6">
    <source>
        <dbReference type="Proteomes" id="UP001609176"/>
    </source>
</evidence>
<dbReference type="Proteomes" id="UP001609176">
    <property type="component" value="Unassembled WGS sequence"/>
</dbReference>
<dbReference type="InterPro" id="IPR029068">
    <property type="entry name" value="Glyas_Bleomycin-R_OHBP_Dase"/>
</dbReference>
<organism evidence="3 7">
    <name type="scientific">Antrihabitans spumae</name>
    <dbReference type="NCBI Taxonomy" id="3373370"/>
    <lineage>
        <taxon>Bacteria</taxon>
        <taxon>Bacillati</taxon>
        <taxon>Actinomycetota</taxon>
        <taxon>Actinomycetes</taxon>
        <taxon>Mycobacteriales</taxon>
        <taxon>Nocardiaceae</taxon>
        <taxon>Antrihabitans</taxon>
    </lineage>
</organism>
<evidence type="ECO:0000313" key="2">
    <source>
        <dbReference type="EMBL" id="MFH5211027.1"/>
    </source>
</evidence>
<comment type="caution">
    <text evidence="3">The sequence shown here is derived from an EMBL/GenBank/DDBJ whole genome shotgun (WGS) entry which is preliminary data.</text>
</comment>
<dbReference type="Gene3D" id="3.30.720.120">
    <property type="match status" value="1"/>
</dbReference>
<feature type="domain" description="VOC" evidence="1">
    <location>
        <begin position="5"/>
        <end position="123"/>
    </location>
</feature>
<dbReference type="EMBL" id="JBIMSO010000068">
    <property type="protein sequence ID" value="MFH5211027.1"/>
    <property type="molecule type" value="Genomic_DNA"/>
</dbReference>
<evidence type="ECO:0000313" key="3">
    <source>
        <dbReference type="EMBL" id="MFH5232320.1"/>
    </source>
</evidence>
<evidence type="ECO:0000313" key="5">
    <source>
        <dbReference type="Proteomes" id="UP001609175"/>
    </source>
</evidence>
<protein>
    <submittedName>
        <fullName evidence="3">VOC family protein</fullName>
    </submittedName>
</protein>